<feature type="transmembrane region" description="Helical" evidence="5">
    <location>
        <begin position="118"/>
        <end position="137"/>
    </location>
</feature>
<evidence type="ECO:0008006" key="8">
    <source>
        <dbReference type="Google" id="ProtNLM"/>
    </source>
</evidence>
<dbReference type="AlphaFoldDB" id="A0A1E4S586"/>
<dbReference type="OrthoDB" id="1898221at2759"/>
<accession>A0A1E4S586</accession>
<reference evidence="6 7" key="1">
    <citation type="journal article" date="2016" name="Proc. Natl. Acad. Sci. U.S.A.">
        <title>Comparative genomics of biotechnologically important yeasts.</title>
        <authorList>
            <person name="Riley R."/>
            <person name="Haridas S."/>
            <person name="Wolfe K.H."/>
            <person name="Lopes M.R."/>
            <person name="Hittinger C.T."/>
            <person name="Goeker M."/>
            <person name="Salamov A.A."/>
            <person name="Wisecaver J.H."/>
            <person name="Long T.M."/>
            <person name="Calvey C.H."/>
            <person name="Aerts A.L."/>
            <person name="Barry K.W."/>
            <person name="Choi C."/>
            <person name="Clum A."/>
            <person name="Coughlan A.Y."/>
            <person name="Deshpande S."/>
            <person name="Douglass A.P."/>
            <person name="Hanson S.J."/>
            <person name="Klenk H.-P."/>
            <person name="LaButti K.M."/>
            <person name="Lapidus A."/>
            <person name="Lindquist E.A."/>
            <person name="Lipzen A.M."/>
            <person name="Meier-Kolthoff J.P."/>
            <person name="Ohm R.A."/>
            <person name="Otillar R.P."/>
            <person name="Pangilinan J.L."/>
            <person name="Peng Y."/>
            <person name="Rokas A."/>
            <person name="Rosa C.A."/>
            <person name="Scheuner C."/>
            <person name="Sibirny A.A."/>
            <person name="Slot J.C."/>
            <person name="Stielow J.B."/>
            <person name="Sun H."/>
            <person name="Kurtzman C.P."/>
            <person name="Blackwell M."/>
            <person name="Grigoriev I.V."/>
            <person name="Jeffries T.W."/>
        </authorList>
    </citation>
    <scope>NUCLEOTIDE SEQUENCE [LARGE SCALE GENOMIC DNA]</scope>
    <source>
        <strain evidence="7">ATCC 18201 / CBS 1600 / BCRC 20928 / JCM 3617 / NBRC 0987 / NRRL Y-1542</strain>
    </source>
</reference>
<evidence type="ECO:0000256" key="2">
    <source>
        <dbReference type="ARBA" id="ARBA00022692"/>
    </source>
</evidence>
<evidence type="ECO:0000313" key="7">
    <source>
        <dbReference type="Proteomes" id="UP000094389"/>
    </source>
</evidence>
<organism evidence="6 7">
    <name type="scientific">Cyberlindnera jadinii (strain ATCC 18201 / CBS 1600 / BCRC 20928 / JCM 3617 / NBRC 0987 / NRRL Y-1542)</name>
    <name type="common">Torula yeast</name>
    <name type="synonym">Candida utilis</name>
    <dbReference type="NCBI Taxonomy" id="983966"/>
    <lineage>
        <taxon>Eukaryota</taxon>
        <taxon>Fungi</taxon>
        <taxon>Dikarya</taxon>
        <taxon>Ascomycota</taxon>
        <taxon>Saccharomycotina</taxon>
        <taxon>Saccharomycetes</taxon>
        <taxon>Phaffomycetales</taxon>
        <taxon>Phaffomycetaceae</taxon>
        <taxon>Cyberlindnera</taxon>
    </lineage>
</organism>
<dbReference type="Proteomes" id="UP000094389">
    <property type="component" value="Unassembled WGS sequence"/>
</dbReference>
<protein>
    <recommendedName>
        <fullName evidence="8">FAR-17a/AIG1-like protein</fullName>
    </recommendedName>
</protein>
<keyword evidence="2 5" id="KW-0812">Transmembrane</keyword>
<feature type="transmembrane region" description="Helical" evidence="5">
    <location>
        <begin position="149"/>
        <end position="172"/>
    </location>
</feature>
<dbReference type="GO" id="GO:0016020">
    <property type="term" value="C:membrane"/>
    <property type="evidence" value="ECO:0007669"/>
    <property type="project" value="InterPro"/>
</dbReference>
<dbReference type="RefSeq" id="XP_020071659.1">
    <property type="nucleotide sequence ID" value="XM_020214477.1"/>
</dbReference>
<feature type="transmembrane region" description="Helical" evidence="5">
    <location>
        <begin position="12"/>
        <end position="31"/>
    </location>
</feature>
<dbReference type="PANTHER" id="PTHR10989">
    <property type="entry name" value="ANDROGEN-INDUCED PROTEIN 1-RELATED"/>
    <property type="match status" value="1"/>
</dbReference>
<evidence type="ECO:0000256" key="1">
    <source>
        <dbReference type="ARBA" id="ARBA00004127"/>
    </source>
</evidence>
<evidence type="ECO:0000256" key="5">
    <source>
        <dbReference type="SAM" id="Phobius"/>
    </source>
</evidence>
<keyword evidence="3 5" id="KW-1133">Transmembrane helix</keyword>
<dbReference type="InterPro" id="IPR006838">
    <property type="entry name" value="ADTRP_AIG1"/>
</dbReference>
<evidence type="ECO:0000256" key="4">
    <source>
        <dbReference type="ARBA" id="ARBA00023136"/>
    </source>
</evidence>
<keyword evidence="4 5" id="KW-0472">Membrane</keyword>
<proteinExistence type="predicted"/>
<name>A0A1E4S586_CYBJN</name>
<gene>
    <name evidence="6" type="ORF">CYBJADRAFT_166419</name>
</gene>
<evidence type="ECO:0000313" key="6">
    <source>
        <dbReference type="EMBL" id="ODV74620.1"/>
    </source>
</evidence>
<feature type="transmembrane region" description="Helical" evidence="5">
    <location>
        <begin position="51"/>
        <end position="69"/>
    </location>
</feature>
<keyword evidence="7" id="KW-1185">Reference proteome</keyword>
<dbReference type="Pfam" id="PF04750">
    <property type="entry name" value="Far-17a_AIG1"/>
    <property type="match status" value="1"/>
</dbReference>
<dbReference type="GO" id="GO:0012505">
    <property type="term" value="C:endomembrane system"/>
    <property type="evidence" value="ECO:0007669"/>
    <property type="project" value="UniProtKB-SubCell"/>
</dbReference>
<feature type="transmembrane region" description="Helical" evidence="5">
    <location>
        <begin position="81"/>
        <end position="98"/>
    </location>
</feature>
<dbReference type="PANTHER" id="PTHR10989:SF16">
    <property type="entry name" value="AT02829P-RELATED"/>
    <property type="match status" value="1"/>
</dbReference>
<sequence length="229" mass="25865">MPAHYRLPSTVYFIVNTFALALGSWGLSFITSSPLPEQLAEGGPWQFLTNLSLALSLIAIISNYVVILFKPTALTLKLNATLNASSLVLETLVALIYWTLKIFFMALIVPENVTKDKFIPIQVDLTIHLFPVFYLSTDYCFNRTDAFRLPLLFVISMVGTLTGAYWLILEALVKPPAHYPYPFLNVEESERMKIFVAVGLLALAFYHIYEYIHAVVERVLYSTDKAKSD</sequence>
<dbReference type="GeneID" id="30988873"/>
<dbReference type="EMBL" id="KV453927">
    <property type="protein sequence ID" value="ODV74620.1"/>
    <property type="molecule type" value="Genomic_DNA"/>
</dbReference>
<comment type="subcellular location">
    <subcellularLocation>
        <location evidence="1">Endomembrane system</location>
        <topology evidence="1">Multi-pass membrane protein</topology>
    </subcellularLocation>
</comment>
<dbReference type="OMA" id="CWVEYCA"/>
<evidence type="ECO:0000256" key="3">
    <source>
        <dbReference type="ARBA" id="ARBA00022989"/>
    </source>
</evidence>
<feature type="transmembrane region" description="Helical" evidence="5">
    <location>
        <begin position="192"/>
        <end position="209"/>
    </location>
</feature>